<dbReference type="InterPro" id="IPR029058">
    <property type="entry name" value="AB_hydrolase_fold"/>
</dbReference>
<reference evidence="4" key="1">
    <citation type="journal article" date="2018" name="Front. Microbiol.">
        <title>Genome-Based Analysis Reveals the Taxonomy and Diversity of the Family Idiomarinaceae.</title>
        <authorList>
            <person name="Liu Y."/>
            <person name="Lai Q."/>
            <person name="Shao Z."/>
        </authorList>
    </citation>
    <scope>NUCLEOTIDE SEQUENCE [LARGE SCALE GENOMIC DNA]</scope>
    <source>
        <strain evidence="4">CVS-6</strain>
    </source>
</reference>
<dbReference type="EMBL" id="PIPY01000001">
    <property type="protein sequence ID" value="RUO63613.1"/>
    <property type="molecule type" value="Genomic_DNA"/>
</dbReference>
<protein>
    <submittedName>
        <fullName evidence="3">Homoserine acetyltransferase</fullName>
    </submittedName>
</protein>
<dbReference type="Proteomes" id="UP000288259">
    <property type="component" value="Unassembled WGS sequence"/>
</dbReference>
<dbReference type="InterPro" id="IPR000073">
    <property type="entry name" value="AB_hydrolase_1"/>
</dbReference>
<evidence type="ECO:0000256" key="1">
    <source>
        <dbReference type="ARBA" id="ARBA00022679"/>
    </source>
</evidence>
<dbReference type="Pfam" id="PF00561">
    <property type="entry name" value="Abhydrolase_1"/>
    <property type="match status" value="1"/>
</dbReference>
<keyword evidence="1 3" id="KW-0808">Transferase</keyword>
<dbReference type="InterPro" id="IPR008220">
    <property type="entry name" value="HAT_MetX-like"/>
</dbReference>
<dbReference type="SUPFAM" id="SSF53474">
    <property type="entry name" value="alpha/beta-Hydrolases"/>
    <property type="match status" value="1"/>
</dbReference>
<keyword evidence="4" id="KW-1185">Reference proteome</keyword>
<dbReference type="GO" id="GO:0009092">
    <property type="term" value="P:homoserine metabolic process"/>
    <property type="evidence" value="ECO:0007669"/>
    <property type="project" value="TreeGrafter"/>
</dbReference>
<dbReference type="PANTHER" id="PTHR32268:SF11">
    <property type="entry name" value="HOMOSERINE O-ACETYLTRANSFERASE"/>
    <property type="match status" value="1"/>
</dbReference>
<organism evidence="3 4">
    <name type="scientific">Pseudidiomarina insulisalsae</name>
    <dbReference type="NCBI Taxonomy" id="575789"/>
    <lineage>
        <taxon>Bacteria</taxon>
        <taxon>Pseudomonadati</taxon>
        <taxon>Pseudomonadota</taxon>
        <taxon>Gammaproteobacteria</taxon>
        <taxon>Alteromonadales</taxon>
        <taxon>Idiomarinaceae</taxon>
        <taxon>Pseudidiomarina</taxon>
    </lineage>
</organism>
<name>A0A432YQF5_9GAMM</name>
<dbReference type="GO" id="GO:0004414">
    <property type="term" value="F:homoserine O-acetyltransferase activity"/>
    <property type="evidence" value="ECO:0007669"/>
    <property type="project" value="TreeGrafter"/>
</dbReference>
<comment type="caution">
    <text evidence="3">The sequence shown here is derived from an EMBL/GenBank/DDBJ whole genome shotgun (WGS) entry which is preliminary data.</text>
</comment>
<evidence type="ECO:0000313" key="4">
    <source>
        <dbReference type="Proteomes" id="UP000288259"/>
    </source>
</evidence>
<dbReference type="RefSeq" id="WP_126753321.1">
    <property type="nucleotide sequence ID" value="NZ_PIPY01000001.1"/>
</dbReference>
<evidence type="ECO:0000259" key="2">
    <source>
        <dbReference type="Pfam" id="PF00561"/>
    </source>
</evidence>
<sequence length="299" mass="32296">MSFAYKDHQIKLEQGSLALRRQGCADGPAVLLLGGISGGRRVYEGKGEGWWHGLVEHAGLLDYQLWTLDYFGGMGESSCAQVPSTVEEHADAIARAFERLGLTQFHAVIGGSFGGCVAMALATSAALAVQRLAVIAASHRPSAQAVMLRSLQRDFIRLADNAGEAQQGVALARALAMFSYRGAVGLDTRFPDGARAVDYMHERAQQLVARNPAQARQLFTHFGPALDRFRIAPQRLRQPTLVVGFDGDILIPSHLLTELCSLLPHCYGHETVATAHGHDGFILNTAAYGPQLKHFLEAA</sequence>
<dbReference type="GO" id="GO:0009086">
    <property type="term" value="P:methionine biosynthetic process"/>
    <property type="evidence" value="ECO:0007669"/>
    <property type="project" value="TreeGrafter"/>
</dbReference>
<proteinExistence type="predicted"/>
<dbReference type="OrthoDB" id="9800754at2"/>
<dbReference type="PANTHER" id="PTHR32268">
    <property type="entry name" value="HOMOSERINE O-ACETYLTRANSFERASE"/>
    <property type="match status" value="1"/>
</dbReference>
<evidence type="ECO:0000313" key="3">
    <source>
        <dbReference type="EMBL" id="RUO63613.1"/>
    </source>
</evidence>
<accession>A0A432YQF5</accession>
<feature type="domain" description="AB hydrolase-1" evidence="2">
    <location>
        <begin position="28"/>
        <end position="281"/>
    </location>
</feature>
<dbReference type="AlphaFoldDB" id="A0A432YQF5"/>
<gene>
    <name evidence="3" type="ORF">CWI71_00675</name>
</gene>
<dbReference type="Gene3D" id="3.40.50.1820">
    <property type="entry name" value="alpha/beta hydrolase"/>
    <property type="match status" value="1"/>
</dbReference>